<organism evidence="3 4">
    <name type="scientific">Schizophyllum amplum</name>
    <dbReference type="NCBI Taxonomy" id="97359"/>
    <lineage>
        <taxon>Eukaryota</taxon>
        <taxon>Fungi</taxon>
        <taxon>Dikarya</taxon>
        <taxon>Basidiomycota</taxon>
        <taxon>Agaricomycotina</taxon>
        <taxon>Agaricomycetes</taxon>
        <taxon>Agaricomycetidae</taxon>
        <taxon>Agaricales</taxon>
        <taxon>Schizophyllaceae</taxon>
        <taxon>Schizophyllum</taxon>
    </lineage>
</organism>
<dbReference type="EMBL" id="VDMD01000004">
    <property type="protein sequence ID" value="TRM65808.1"/>
    <property type="molecule type" value="Genomic_DNA"/>
</dbReference>
<protein>
    <submittedName>
        <fullName evidence="3">Uncharacterized protein</fullName>
    </submittedName>
</protein>
<feature type="region of interest" description="Disordered" evidence="1">
    <location>
        <begin position="1"/>
        <end position="56"/>
    </location>
</feature>
<proteinExistence type="predicted"/>
<feature type="transmembrane region" description="Helical" evidence="2">
    <location>
        <begin position="274"/>
        <end position="303"/>
    </location>
</feature>
<dbReference type="Proteomes" id="UP000320762">
    <property type="component" value="Unassembled WGS sequence"/>
</dbReference>
<keyword evidence="2" id="KW-1133">Transmembrane helix</keyword>
<sequence length="583" mass="64768">MPSAQRNERTPLLAPSSNKRTPRSRRPSNASTAPSSSGTRSGDARPRRENVPPRPRPVSIAAVLESQESSQAGFLDYVRNRFDLDSETPAVRASLTLLLLLQYRRSLKDTLAKGRNDVIGSSATVRQAQTDLVSVDEQDIPAVLKTLEDDIAREEELWDVLWISWLREDGRDGRLRVVDFLYADDAAPEVLLKHRLVAHTLERHWIHGAPSRHGASHTVWQRFDALCTPRLNLLSHNVSLWIYFALLASYLIHPPRRHRILPDSPLQTYGARECFLLLFSLGVGLNRGPWSALHALSGIMTLVTFSTTLPDVPYPTQDTFSPLLVSFTLTFVAFHIPNSPASPFLLLTRTSRAWPLALFLWDNIVQVLFPAIAVLLPSFLLISFLLTAALNTTPYEGPDTVLFETISNVIGIFNDTTFTTPMETRETLFMLLLAVIACMAGVVFLACTRAPSTVADLSIEPWERYGPLVGARMRQLFAQAVVTYSMASSMEGTITGTRIKTGFGRPLYMFPPPLNLVHLLLVVGPRTAGRLFARGPRSPLRGEGENRFIGVVGSTEAVLWRILVGPLALTLWALSWVITRAVK</sequence>
<evidence type="ECO:0000256" key="1">
    <source>
        <dbReference type="SAM" id="MobiDB-lite"/>
    </source>
</evidence>
<feature type="transmembrane region" description="Helical" evidence="2">
    <location>
        <begin position="558"/>
        <end position="578"/>
    </location>
</feature>
<evidence type="ECO:0000313" key="3">
    <source>
        <dbReference type="EMBL" id="TRM65808.1"/>
    </source>
</evidence>
<feature type="compositionally biased region" description="Polar residues" evidence="1">
    <location>
        <begin position="27"/>
        <end position="40"/>
    </location>
</feature>
<gene>
    <name evidence="3" type="ORF">BD626DRAFT_192359</name>
</gene>
<feature type="transmembrane region" description="Helical" evidence="2">
    <location>
        <begin position="367"/>
        <end position="390"/>
    </location>
</feature>
<feature type="transmembrane region" description="Helical" evidence="2">
    <location>
        <begin position="323"/>
        <end position="347"/>
    </location>
</feature>
<keyword evidence="4" id="KW-1185">Reference proteome</keyword>
<evidence type="ECO:0000256" key="2">
    <source>
        <dbReference type="SAM" id="Phobius"/>
    </source>
</evidence>
<comment type="caution">
    <text evidence="3">The sequence shown here is derived from an EMBL/GenBank/DDBJ whole genome shotgun (WGS) entry which is preliminary data.</text>
</comment>
<name>A0A550CM22_9AGAR</name>
<reference evidence="3 4" key="1">
    <citation type="journal article" date="2019" name="New Phytol.">
        <title>Comparative genomics reveals unique wood-decay strategies and fruiting body development in the Schizophyllaceae.</title>
        <authorList>
            <person name="Almasi E."/>
            <person name="Sahu N."/>
            <person name="Krizsan K."/>
            <person name="Balint B."/>
            <person name="Kovacs G.M."/>
            <person name="Kiss B."/>
            <person name="Cseklye J."/>
            <person name="Drula E."/>
            <person name="Henrissat B."/>
            <person name="Nagy I."/>
            <person name="Chovatia M."/>
            <person name="Adam C."/>
            <person name="LaButti K."/>
            <person name="Lipzen A."/>
            <person name="Riley R."/>
            <person name="Grigoriev I.V."/>
            <person name="Nagy L.G."/>
        </authorList>
    </citation>
    <scope>NUCLEOTIDE SEQUENCE [LARGE SCALE GENOMIC DNA]</scope>
    <source>
        <strain evidence="3 4">NL-1724</strain>
    </source>
</reference>
<evidence type="ECO:0000313" key="4">
    <source>
        <dbReference type="Proteomes" id="UP000320762"/>
    </source>
</evidence>
<dbReference type="OrthoDB" id="3941538at2759"/>
<keyword evidence="2" id="KW-0812">Transmembrane</keyword>
<keyword evidence="2" id="KW-0472">Membrane</keyword>
<feature type="compositionally biased region" description="Basic and acidic residues" evidence="1">
    <location>
        <begin position="42"/>
        <end position="51"/>
    </location>
</feature>
<accession>A0A550CM22</accession>
<dbReference type="AlphaFoldDB" id="A0A550CM22"/>
<feature type="transmembrane region" description="Helical" evidence="2">
    <location>
        <begin position="233"/>
        <end position="253"/>
    </location>
</feature>
<feature type="transmembrane region" description="Helical" evidence="2">
    <location>
        <begin position="428"/>
        <end position="447"/>
    </location>
</feature>